<dbReference type="AlphaFoldDB" id="M2UE61"/>
<evidence type="ECO:0000313" key="2">
    <source>
        <dbReference type="EMBL" id="EMD86182.1"/>
    </source>
</evidence>
<proteinExistence type="predicted"/>
<sequence length="183" mass="22122">MTTRAFFCSPNPQTETSERRGRRRTLFAKSPFYYGEREKITSRISLITRTEERERERNDIILGHFRLLFFSLLYDNPTLFAQPNARTHPFSSLRQFPPRKERQTVLVFFSDSCRPDRTDWRKMATWTWACVCVGEIRDFRVKNKRSAFFKPTHTPNWHLFFRFIQFFFSRPSFLGGWDRAWLA</sequence>
<reference evidence="2 3" key="1">
    <citation type="journal article" date="2012" name="PLoS Pathog.">
        <title>Diverse lifestyles and strategies of plant pathogenesis encoded in the genomes of eighteen Dothideomycetes fungi.</title>
        <authorList>
            <person name="Ohm R.A."/>
            <person name="Feau N."/>
            <person name="Henrissat B."/>
            <person name="Schoch C.L."/>
            <person name="Horwitz B.A."/>
            <person name="Barry K.W."/>
            <person name="Condon B.J."/>
            <person name="Copeland A.C."/>
            <person name="Dhillon B."/>
            <person name="Glaser F."/>
            <person name="Hesse C.N."/>
            <person name="Kosti I."/>
            <person name="LaButti K."/>
            <person name="Lindquist E.A."/>
            <person name="Lucas S."/>
            <person name="Salamov A.A."/>
            <person name="Bradshaw R.E."/>
            <person name="Ciuffetti L."/>
            <person name="Hamelin R.C."/>
            <person name="Kema G.H.J."/>
            <person name="Lawrence C."/>
            <person name="Scott J.A."/>
            <person name="Spatafora J.W."/>
            <person name="Turgeon B.G."/>
            <person name="de Wit P.J.G.M."/>
            <person name="Zhong S."/>
            <person name="Goodwin S.B."/>
            <person name="Grigoriev I.V."/>
        </authorList>
    </citation>
    <scope>NUCLEOTIDE SEQUENCE [LARGE SCALE GENOMIC DNA]</scope>
    <source>
        <strain evidence="3">C5 / ATCC 48332 / race O</strain>
    </source>
</reference>
<dbReference type="HOGENOM" id="CLU_1475044_0_0_1"/>
<reference evidence="3" key="2">
    <citation type="journal article" date="2013" name="PLoS Genet.">
        <title>Comparative genome structure, secondary metabolite, and effector coding capacity across Cochliobolus pathogens.</title>
        <authorList>
            <person name="Condon B.J."/>
            <person name="Leng Y."/>
            <person name="Wu D."/>
            <person name="Bushley K.E."/>
            <person name="Ohm R.A."/>
            <person name="Otillar R."/>
            <person name="Martin J."/>
            <person name="Schackwitz W."/>
            <person name="Grimwood J."/>
            <person name="MohdZainudin N."/>
            <person name="Xue C."/>
            <person name="Wang R."/>
            <person name="Manning V.A."/>
            <person name="Dhillon B."/>
            <person name="Tu Z.J."/>
            <person name="Steffenson B.J."/>
            <person name="Salamov A."/>
            <person name="Sun H."/>
            <person name="Lowry S."/>
            <person name="LaButti K."/>
            <person name="Han J."/>
            <person name="Copeland A."/>
            <person name="Lindquist E."/>
            <person name="Barry K."/>
            <person name="Schmutz J."/>
            <person name="Baker S.E."/>
            <person name="Ciuffetti L.M."/>
            <person name="Grigoriev I.V."/>
            <person name="Zhong S."/>
            <person name="Turgeon B.G."/>
        </authorList>
    </citation>
    <scope>NUCLEOTIDE SEQUENCE [LARGE SCALE GENOMIC DNA]</scope>
    <source>
        <strain evidence="3">C5 / ATCC 48332 / race O</strain>
    </source>
</reference>
<protein>
    <submittedName>
        <fullName evidence="2">Uncharacterized protein</fullName>
    </submittedName>
</protein>
<feature type="region of interest" description="Disordered" evidence="1">
    <location>
        <begin position="1"/>
        <end position="20"/>
    </location>
</feature>
<accession>M2UE61</accession>
<dbReference type="Proteomes" id="UP000016936">
    <property type="component" value="Unassembled WGS sequence"/>
</dbReference>
<name>M2UE61_COCH5</name>
<dbReference type="EMBL" id="KB445585">
    <property type="protein sequence ID" value="EMD86182.1"/>
    <property type="molecule type" value="Genomic_DNA"/>
</dbReference>
<evidence type="ECO:0000313" key="3">
    <source>
        <dbReference type="Proteomes" id="UP000016936"/>
    </source>
</evidence>
<organism evidence="2 3">
    <name type="scientific">Cochliobolus heterostrophus (strain C5 / ATCC 48332 / race O)</name>
    <name type="common">Southern corn leaf blight fungus</name>
    <name type="synonym">Bipolaris maydis</name>
    <dbReference type="NCBI Taxonomy" id="701091"/>
    <lineage>
        <taxon>Eukaryota</taxon>
        <taxon>Fungi</taxon>
        <taxon>Dikarya</taxon>
        <taxon>Ascomycota</taxon>
        <taxon>Pezizomycotina</taxon>
        <taxon>Dothideomycetes</taxon>
        <taxon>Pleosporomycetidae</taxon>
        <taxon>Pleosporales</taxon>
        <taxon>Pleosporineae</taxon>
        <taxon>Pleosporaceae</taxon>
        <taxon>Bipolaris</taxon>
    </lineage>
</organism>
<keyword evidence="3" id="KW-1185">Reference proteome</keyword>
<gene>
    <name evidence="2" type="ORF">COCHEDRAFT_1146698</name>
</gene>
<evidence type="ECO:0000256" key="1">
    <source>
        <dbReference type="SAM" id="MobiDB-lite"/>
    </source>
</evidence>